<dbReference type="EMBL" id="JAPDFR010000003">
    <property type="protein sequence ID" value="KAK0388356.1"/>
    <property type="molecule type" value="Genomic_DNA"/>
</dbReference>
<feature type="compositionally biased region" description="Basic and acidic residues" evidence="1">
    <location>
        <begin position="266"/>
        <end position="279"/>
    </location>
</feature>
<feature type="compositionally biased region" description="Basic and acidic residues" evidence="1">
    <location>
        <begin position="288"/>
        <end position="303"/>
    </location>
</feature>
<feature type="compositionally biased region" description="Acidic residues" evidence="1">
    <location>
        <begin position="503"/>
        <end position="522"/>
    </location>
</feature>
<sequence>MAPAIMSPGDTTVEHIDAVDAFARNLYLRLKQFPSSNADPPLDDVALAVKQLHLALRHLRVEAADRDSPLNRPDSAAVHARQLESLVEDCGFQLKQLDTALATIDIYEGSSSEARTDRLGNLRAKIANEKTGIDMFLDTIQLRNPADRPAGIVDGSQTGLENIKDKVDAIANSLFAQRARNANGANLTDDEDRLWQEFKSELEKEGFSPQVLRRHKEVLRAYIRELETMSQQNGGLPPTVRGLLEHEAKTIPTVSPKEMYPAIENEKFFPSMKDERRMPDSAPLARMSDPRSSYEREQRRSMSSEDSTPTSDGADSMAMISTRDLMAMDHINASMTRMHLQAPNQHYSTSPGQRFLPSSAPTPGIAELAGSPGSMALSASPRSMTTLPPYASPQLPAYSSPRTSMSSRLAPDAYGNEIPMEAQWTKVRRSLLSLEVLDRAGVRYEARPEYVAILGRLTREEIEQYARQSAECRAARSRKYSQHSKQHDRYYQRDRADSKSSRDEDDDDSVLWDESDSTDFDDDKTSDKGTKSYPYIVNFPEKDKEKISPSSTVQPKSILKNKNENHVRFDPQPHEVDVKSSPERDRDRDRDRRSRRHRSDEDDGHRRRYHPEGGRNRRSQEADREMRHHHRRRDGGGGGREREHQRYHRDRDRDEDMRRDEKSSKKKAWGETLGAVGIGGAAVSLLSVLAEAATGI</sequence>
<feature type="compositionally biased region" description="Basic and acidic residues" evidence="1">
    <location>
        <begin position="561"/>
        <end position="626"/>
    </location>
</feature>
<feature type="region of interest" description="Disordered" evidence="1">
    <location>
        <begin position="472"/>
        <end position="670"/>
    </location>
</feature>
<feature type="compositionally biased region" description="Basic residues" evidence="1">
    <location>
        <begin position="475"/>
        <end position="484"/>
    </location>
</feature>
<proteinExistence type="predicted"/>
<feature type="region of interest" description="Disordered" evidence="1">
    <location>
        <begin position="368"/>
        <end position="404"/>
    </location>
</feature>
<name>A0AA39GJI0_SARSR</name>
<feature type="domain" description="DUF8035" evidence="2">
    <location>
        <begin position="422"/>
        <end position="475"/>
    </location>
</feature>
<reference evidence="3" key="1">
    <citation type="submission" date="2022-10" db="EMBL/GenBank/DDBJ databases">
        <title>Determination and structural analysis of whole genome sequence of Sarocladium strictum F4-1.</title>
        <authorList>
            <person name="Hu L."/>
            <person name="Jiang Y."/>
        </authorList>
    </citation>
    <scope>NUCLEOTIDE SEQUENCE</scope>
    <source>
        <strain evidence="3">F4-1</strain>
    </source>
</reference>
<evidence type="ECO:0000256" key="1">
    <source>
        <dbReference type="SAM" id="MobiDB-lite"/>
    </source>
</evidence>
<gene>
    <name evidence="3" type="ORF">NLU13_4601</name>
</gene>
<comment type="caution">
    <text evidence="3">The sequence shown here is derived from an EMBL/GenBank/DDBJ whole genome shotgun (WGS) entry which is preliminary data.</text>
</comment>
<feature type="compositionally biased region" description="Basic and acidic residues" evidence="1">
    <location>
        <begin position="485"/>
        <end position="502"/>
    </location>
</feature>
<dbReference type="Pfam" id="PF26118">
    <property type="entry name" value="DUF8035"/>
    <property type="match status" value="1"/>
</dbReference>
<evidence type="ECO:0000313" key="3">
    <source>
        <dbReference type="EMBL" id="KAK0388356.1"/>
    </source>
</evidence>
<dbReference type="Proteomes" id="UP001175261">
    <property type="component" value="Unassembled WGS sequence"/>
</dbReference>
<evidence type="ECO:0000313" key="4">
    <source>
        <dbReference type="Proteomes" id="UP001175261"/>
    </source>
</evidence>
<dbReference type="AlphaFoldDB" id="A0AA39GJI0"/>
<dbReference type="PANTHER" id="PTHR42081:SF2">
    <property type="entry name" value="NIPPED-B-LIKE PROTEIN B"/>
    <property type="match status" value="1"/>
</dbReference>
<keyword evidence="4" id="KW-1185">Reference proteome</keyword>
<feature type="compositionally biased region" description="Polar residues" evidence="1">
    <location>
        <begin position="304"/>
        <end position="313"/>
    </location>
</feature>
<accession>A0AA39GJI0</accession>
<organism evidence="3 4">
    <name type="scientific">Sarocladium strictum</name>
    <name type="common">Black bundle disease fungus</name>
    <name type="synonym">Acremonium strictum</name>
    <dbReference type="NCBI Taxonomy" id="5046"/>
    <lineage>
        <taxon>Eukaryota</taxon>
        <taxon>Fungi</taxon>
        <taxon>Dikarya</taxon>
        <taxon>Ascomycota</taxon>
        <taxon>Pezizomycotina</taxon>
        <taxon>Sordariomycetes</taxon>
        <taxon>Hypocreomycetidae</taxon>
        <taxon>Hypocreales</taxon>
        <taxon>Sarocladiaceae</taxon>
        <taxon>Sarocladium</taxon>
    </lineage>
</organism>
<dbReference type="InterPro" id="IPR058348">
    <property type="entry name" value="DUF8035"/>
</dbReference>
<evidence type="ECO:0000259" key="2">
    <source>
        <dbReference type="Pfam" id="PF26118"/>
    </source>
</evidence>
<protein>
    <recommendedName>
        <fullName evidence="2">DUF8035 domain-containing protein</fullName>
    </recommendedName>
</protein>
<feature type="compositionally biased region" description="Basic and acidic residues" evidence="1">
    <location>
        <begin position="639"/>
        <end position="663"/>
    </location>
</feature>
<feature type="region of interest" description="Disordered" evidence="1">
    <location>
        <begin position="266"/>
        <end position="316"/>
    </location>
</feature>
<dbReference type="PANTHER" id="PTHR42081">
    <property type="entry name" value="ZINC FINGER PROTEIN DHHC DOMAIN CONTAINING PROTEIN"/>
    <property type="match status" value="1"/>
</dbReference>